<feature type="region of interest" description="Disordered" evidence="1">
    <location>
        <begin position="45"/>
        <end position="80"/>
    </location>
</feature>
<sequence length="158" mass="17338">MMCYQERQEKEESELFQEHIQEEGIFESGAIHHLSMLHLNTADKHRPTTTTTENCTACGGSMKRPSPSFVSSLPEPSPKRVTLLPPSPATAAVSGAAATNSATISSKPLPSLHRSFSDPTAALEFQPPLRLDLLWRHKPSNPPVAPLKRVPIPRLNLN</sequence>
<gene>
    <name evidence="2" type="ORF">HRI_004448300</name>
</gene>
<dbReference type="AlphaFoldDB" id="A0A9W7J3D3"/>
<protein>
    <submittedName>
        <fullName evidence="2">Uncharacterized protein</fullName>
    </submittedName>
</protein>
<evidence type="ECO:0000313" key="2">
    <source>
        <dbReference type="EMBL" id="GMJ07791.1"/>
    </source>
</evidence>
<dbReference type="OrthoDB" id="1833575at2759"/>
<reference evidence="2" key="1">
    <citation type="submission" date="2023-05" db="EMBL/GenBank/DDBJ databases">
        <title>Genome and transcriptome analyses reveal genes involved in the formation of fine ridges on petal epidermal cells in Hibiscus trionum.</title>
        <authorList>
            <person name="Koshimizu S."/>
            <person name="Masuda S."/>
            <person name="Ishii T."/>
            <person name="Shirasu K."/>
            <person name="Hoshino A."/>
            <person name="Arita M."/>
        </authorList>
    </citation>
    <scope>NUCLEOTIDE SEQUENCE</scope>
    <source>
        <strain evidence="2">Hamamatsu line</strain>
    </source>
</reference>
<proteinExistence type="predicted"/>
<evidence type="ECO:0000313" key="3">
    <source>
        <dbReference type="Proteomes" id="UP001165190"/>
    </source>
</evidence>
<dbReference type="Proteomes" id="UP001165190">
    <property type="component" value="Unassembled WGS sequence"/>
</dbReference>
<evidence type="ECO:0000256" key="1">
    <source>
        <dbReference type="SAM" id="MobiDB-lite"/>
    </source>
</evidence>
<comment type="caution">
    <text evidence="2">The sequence shown here is derived from an EMBL/GenBank/DDBJ whole genome shotgun (WGS) entry which is preliminary data.</text>
</comment>
<keyword evidence="3" id="KW-1185">Reference proteome</keyword>
<accession>A0A9W7J3D3</accession>
<feature type="region of interest" description="Disordered" evidence="1">
    <location>
        <begin position="138"/>
        <end position="158"/>
    </location>
</feature>
<name>A0A9W7J3D3_HIBTR</name>
<dbReference type="EMBL" id="BSYR01000049">
    <property type="protein sequence ID" value="GMJ07791.1"/>
    <property type="molecule type" value="Genomic_DNA"/>
</dbReference>
<organism evidence="2 3">
    <name type="scientific">Hibiscus trionum</name>
    <name type="common">Flower of an hour</name>
    <dbReference type="NCBI Taxonomy" id="183268"/>
    <lineage>
        <taxon>Eukaryota</taxon>
        <taxon>Viridiplantae</taxon>
        <taxon>Streptophyta</taxon>
        <taxon>Embryophyta</taxon>
        <taxon>Tracheophyta</taxon>
        <taxon>Spermatophyta</taxon>
        <taxon>Magnoliopsida</taxon>
        <taxon>eudicotyledons</taxon>
        <taxon>Gunneridae</taxon>
        <taxon>Pentapetalae</taxon>
        <taxon>rosids</taxon>
        <taxon>malvids</taxon>
        <taxon>Malvales</taxon>
        <taxon>Malvaceae</taxon>
        <taxon>Malvoideae</taxon>
        <taxon>Hibiscus</taxon>
    </lineage>
</organism>